<name>A0ABT0G168_9ACTN</name>
<evidence type="ECO:0000313" key="1">
    <source>
        <dbReference type="EMBL" id="MCK2218148.1"/>
    </source>
</evidence>
<protein>
    <submittedName>
        <fullName evidence="1">Uncharacterized protein</fullName>
    </submittedName>
</protein>
<dbReference type="EMBL" id="JAKRKC020000002">
    <property type="protein sequence ID" value="MCK2218148.1"/>
    <property type="molecule type" value="Genomic_DNA"/>
</dbReference>
<gene>
    <name evidence="1" type="ORF">MF672_030810</name>
</gene>
<comment type="caution">
    <text evidence="1">The sequence shown here is derived from an EMBL/GenBank/DDBJ whole genome shotgun (WGS) entry which is preliminary data.</text>
</comment>
<proteinExistence type="predicted"/>
<organism evidence="1 2">
    <name type="scientific">Actinomadura luzonensis</name>
    <dbReference type="NCBI Taxonomy" id="2805427"/>
    <lineage>
        <taxon>Bacteria</taxon>
        <taxon>Bacillati</taxon>
        <taxon>Actinomycetota</taxon>
        <taxon>Actinomycetes</taxon>
        <taxon>Streptosporangiales</taxon>
        <taxon>Thermomonosporaceae</taxon>
        <taxon>Actinomadura</taxon>
    </lineage>
</organism>
<sequence length="186" mass="20175">MTTRMLADAVAALPQVLEALGWEGWRVVQARALSSRRWVVCELDEAEHEARLRDRLPPAADALLLRCLAHSHPGFLSRPAPVRIQGAIAARRTWVAARNNLGGFVSFGERVALMPTVVARGLPAAVDAACYGFGVVALEEPGRLVHPPEPVPAQERTWVRRLVEEVVYDAVLRQAGQSLPVALGVG</sequence>
<keyword evidence="2" id="KW-1185">Reference proteome</keyword>
<accession>A0ABT0G168</accession>
<dbReference type="Proteomes" id="UP001317259">
    <property type="component" value="Unassembled WGS sequence"/>
</dbReference>
<dbReference type="RefSeq" id="WP_242370985.1">
    <property type="nucleotide sequence ID" value="NZ_JAKRKC020000002.1"/>
</dbReference>
<evidence type="ECO:0000313" key="2">
    <source>
        <dbReference type="Proteomes" id="UP001317259"/>
    </source>
</evidence>
<reference evidence="1 2" key="1">
    <citation type="submission" date="2022-04" db="EMBL/GenBank/DDBJ databases">
        <title>Genome draft of Actinomadura sp. ATCC 31491.</title>
        <authorList>
            <person name="Shi X."/>
            <person name="Du Y."/>
        </authorList>
    </citation>
    <scope>NUCLEOTIDE SEQUENCE [LARGE SCALE GENOMIC DNA]</scope>
    <source>
        <strain evidence="1 2">ATCC 31491</strain>
    </source>
</reference>